<dbReference type="AlphaFoldDB" id="A0A6L8Q3S6"/>
<keyword evidence="4" id="KW-0560">Oxidoreductase</keyword>
<dbReference type="InterPro" id="IPR006963">
    <property type="entry name" value="Mopterin_OxRdtase_4Fe-4S_dom"/>
</dbReference>
<protein>
    <submittedName>
        <fullName evidence="8">Molybdopterin-dependent oxidoreductase</fullName>
    </submittedName>
</protein>
<name>A0A6L8Q3S6_9ACTN</name>
<dbReference type="SMART" id="SM00926">
    <property type="entry name" value="Molybdop_Fe4S4"/>
    <property type="match status" value="1"/>
</dbReference>
<evidence type="ECO:0000256" key="6">
    <source>
        <dbReference type="ARBA" id="ARBA00023014"/>
    </source>
</evidence>
<dbReference type="InterPro" id="IPR006311">
    <property type="entry name" value="TAT_signal"/>
</dbReference>
<dbReference type="Proteomes" id="UP000472380">
    <property type="component" value="Unassembled WGS sequence"/>
</dbReference>
<dbReference type="Gene3D" id="3.40.50.740">
    <property type="match status" value="2"/>
</dbReference>
<dbReference type="PANTHER" id="PTHR43742:SF6">
    <property type="entry name" value="OXIDOREDUCTASE YYAE-RELATED"/>
    <property type="match status" value="1"/>
</dbReference>
<dbReference type="Gene3D" id="3.40.228.10">
    <property type="entry name" value="Dimethylsulfoxide Reductase, domain 2"/>
    <property type="match status" value="1"/>
</dbReference>
<accession>A0A6L8Q3S6</accession>
<dbReference type="SUPFAM" id="SSF50692">
    <property type="entry name" value="ADC-like"/>
    <property type="match status" value="1"/>
</dbReference>
<dbReference type="InterPro" id="IPR050612">
    <property type="entry name" value="Prok_Mopterin_Oxidored"/>
</dbReference>
<dbReference type="InterPro" id="IPR006657">
    <property type="entry name" value="MoPterin_dinucl-bd_dom"/>
</dbReference>
<dbReference type="InterPro" id="IPR009010">
    <property type="entry name" value="Asp_de-COase-like_dom_sf"/>
</dbReference>
<keyword evidence="5" id="KW-0408">Iron</keyword>
<dbReference type="GO" id="GO:0016491">
    <property type="term" value="F:oxidoreductase activity"/>
    <property type="evidence" value="ECO:0007669"/>
    <property type="project" value="UniProtKB-KW"/>
</dbReference>
<sequence>MSEATHPTGGLTRRGFLKTTGAAAAGLACAGAVGVAIGGGALAPARATADAGEKTIYTLHQFMCQGNCSIKCTVRDGHLAKIEPSDAVDPKYRRCCMKGLSEIEHVYSPLRLQTPLKRVGERGEGKFEKISWDEAMEIVGTELKRAWDAYGKESVYISASNEPRFGMLASILGAGTGVEPGIDRGIGNGVDPAIGGGGFASCSNETRDWVNAKTIILSGINFLETSLMRSDDFFDAKRAGAEIIVVDPHFSTTASKANQWIPLKPGTDGALYLSMISHIIDNKWYNEDYMRAHTSMPFLLDPATGELLRSGKTPEIDPATGEAADPADYLVWDTATNVAVPYDAPGVSAALEGIYEVAGQKVVPVFEQLKASQKDYTTAWAAEKCDIDQEVIEALAEKYATGGPAYLCFGYGGSDKFSNPDIQGHAMVILTALTGQIGKPGAALGHPGGGQGYGAALAAWPLPEDMVPADIPVRADRFADADAGVHVIISLGNTLQQYYANMNKTREWLPKLDFILHVGMYDEDSAAFADVVLPVCSKFEDTVEHSIVRGGYNHIQLSQKCIDPLFESKPDYDVMYLIAKSVGLESVLPEDAEQLARFQIDEATDPLVAGITFDALVQNHNTMPLAGIEEPRIGYADLQFPTSTGRMEIYYEPQHHSGQALPQWEENNEVFDGNPLMEKYPLQLAQTRTRFFVHSHFRGAAWLAQFYTPRIELNPQAMAERGLEDGDAVEVFNDRGSFSCQAFGNNAIRPTSARIYEAAWSKDCISGNPQNVTNDHVNERDADLLTGAPIPFNDTLVEVRKA</sequence>
<dbReference type="Gene3D" id="2.40.40.20">
    <property type="match status" value="1"/>
</dbReference>
<keyword evidence="3" id="KW-0732">Signal</keyword>
<dbReference type="GO" id="GO:0046872">
    <property type="term" value="F:metal ion binding"/>
    <property type="evidence" value="ECO:0007669"/>
    <property type="project" value="UniProtKB-KW"/>
</dbReference>
<reference evidence="8 9" key="1">
    <citation type="submission" date="2019-07" db="EMBL/GenBank/DDBJ databases">
        <title>Draft genome sequence of Adlercreutzia equolifaciens IPLA 37004, a human intestinal strain that does not produces equol from daidzein.</title>
        <authorList>
            <person name="Vazquez L."/>
            <person name="Florez A.B."/>
            <person name="Mayo B."/>
        </authorList>
    </citation>
    <scope>NUCLEOTIDE SEQUENCE [LARGE SCALE GENOMIC DNA]</scope>
    <source>
        <strain evidence="8 9">IPLA 37004</strain>
    </source>
</reference>
<dbReference type="InterPro" id="IPR006656">
    <property type="entry name" value="Mopterin_OxRdtase"/>
</dbReference>
<evidence type="ECO:0000256" key="4">
    <source>
        <dbReference type="ARBA" id="ARBA00023002"/>
    </source>
</evidence>
<dbReference type="GO" id="GO:0051536">
    <property type="term" value="F:iron-sulfur cluster binding"/>
    <property type="evidence" value="ECO:0007669"/>
    <property type="project" value="UniProtKB-KW"/>
</dbReference>
<gene>
    <name evidence="8" type="ORF">FM068_05180</name>
</gene>
<comment type="similarity">
    <text evidence="1">Belongs to the prokaryotic molybdopterin-containing oxidoreductase family.</text>
</comment>
<dbReference type="SUPFAM" id="SSF53706">
    <property type="entry name" value="Formate dehydrogenase/DMSO reductase, domains 1-3"/>
    <property type="match status" value="1"/>
</dbReference>
<dbReference type="PANTHER" id="PTHR43742">
    <property type="entry name" value="TRIMETHYLAMINE-N-OXIDE REDUCTASE"/>
    <property type="match status" value="1"/>
</dbReference>
<dbReference type="Pfam" id="PF01568">
    <property type="entry name" value="Molydop_binding"/>
    <property type="match status" value="1"/>
</dbReference>
<feature type="domain" description="4Fe-4S Mo/W bis-MGD-type" evidence="7">
    <location>
        <begin position="53"/>
        <end position="110"/>
    </location>
</feature>
<evidence type="ECO:0000259" key="7">
    <source>
        <dbReference type="PROSITE" id="PS51669"/>
    </source>
</evidence>
<dbReference type="Pfam" id="PF00384">
    <property type="entry name" value="Molybdopterin"/>
    <property type="match status" value="1"/>
</dbReference>
<dbReference type="EMBL" id="VJNE01000008">
    <property type="protein sequence ID" value="MZG27980.1"/>
    <property type="molecule type" value="Genomic_DNA"/>
</dbReference>
<dbReference type="PROSITE" id="PS51318">
    <property type="entry name" value="TAT"/>
    <property type="match status" value="1"/>
</dbReference>
<dbReference type="RefSeq" id="WP_161127744.1">
    <property type="nucleotide sequence ID" value="NZ_CBCTOK010000008.1"/>
</dbReference>
<dbReference type="GO" id="GO:0043546">
    <property type="term" value="F:molybdopterin cofactor binding"/>
    <property type="evidence" value="ECO:0007669"/>
    <property type="project" value="InterPro"/>
</dbReference>
<comment type="caution">
    <text evidence="8">The sequence shown here is derived from an EMBL/GenBank/DDBJ whole genome shotgun (WGS) entry which is preliminary data.</text>
</comment>
<evidence type="ECO:0000256" key="5">
    <source>
        <dbReference type="ARBA" id="ARBA00023004"/>
    </source>
</evidence>
<keyword evidence="6" id="KW-0411">Iron-sulfur</keyword>
<dbReference type="PROSITE" id="PS51669">
    <property type="entry name" value="4FE4S_MOW_BIS_MGD"/>
    <property type="match status" value="1"/>
</dbReference>
<proteinExistence type="inferred from homology"/>
<evidence type="ECO:0000313" key="8">
    <source>
        <dbReference type="EMBL" id="MZG27980.1"/>
    </source>
</evidence>
<evidence type="ECO:0000256" key="3">
    <source>
        <dbReference type="ARBA" id="ARBA00022729"/>
    </source>
</evidence>
<dbReference type="Gene3D" id="2.20.25.90">
    <property type="entry name" value="ADC-like domains"/>
    <property type="match status" value="1"/>
</dbReference>
<evidence type="ECO:0000256" key="1">
    <source>
        <dbReference type="ARBA" id="ARBA00010312"/>
    </source>
</evidence>
<organism evidence="8 9">
    <name type="scientific">Adlercreutzia equolifaciens</name>
    <dbReference type="NCBI Taxonomy" id="446660"/>
    <lineage>
        <taxon>Bacteria</taxon>
        <taxon>Bacillati</taxon>
        <taxon>Actinomycetota</taxon>
        <taxon>Coriobacteriia</taxon>
        <taxon>Eggerthellales</taxon>
        <taxon>Eggerthellaceae</taxon>
        <taxon>Adlercreutzia</taxon>
    </lineage>
</organism>
<keyword evidence="2" id="KW-0479">Metal-binding</keyword>
<evidence type="ECO:0000313" key="9">
    <source>
        <dbReference type="Proteomes" id="UP000472380"/>
    </source>
</evidence>
<evidence type="ECO:0000256" key="2">
    <source>
        <dbReference type="ARBA" id="ARBA00022723"/>
    </source>
</evidence>